<gene>
    <name evidence="1" type="ORF">SAMN05421855_102617</name>
</gene>
<evidence type="ECO:0000313" key="2">
    <source>
        <dbReference type="Proteomes" id="UP000199321"/>
    </source>
</evidence>
<organism evidence="1 2">
    <name type="scientific">Ulvibacter litoralis</name>
    <dbReference type="NCBI Taxonomy" id="227084"/>
    <lineage>
        <taxon>Bacteria</taxon>
        <taxon>Pseudomonadati</taxon>
        <taxon>Bacteroidota</taxon>
        <taxon>Flavobacteriia</taxon>
        <taxon>Flavobacteriales</taxon>
        <taxon>Flavobacteriaceae</taxon>
        <taxon>Ulvibacter</taxon>
    </lineage>
</organism>
<name>A0A1G7FKQ9_9FLAO</name>
<keyword evidence="2" id="KW-1185">Reference proteome</keyword>
<dbReference type="Proteomes" id="UP000199321">
    <property type="component" value="Unassembled WGS sequence"/>
</dbReference>
<evidence type="ECO:0000313" key="1">
    <source>
        <dbReference type="EMBL" id="SDE76462.1"/>
    </source>
</evidence>
<dbReference type="AlphaFoldDB" id="A0A1G7FKQ9"/>
<dbReference type="EMBL" id="FNBA01000002">
    <property type="protein sequence ID" value="SDE76462.1"/>
    <property type="molecule type" value="Genomic_DNA"/>
</dbReference>
<sequence length="500" mass="54526">MDLSEVRIAVGLNVDLFRGIINYLYTNETIPHTMELGLLQISIDEPIMEIRDASTTPRLGLHITGDYKNGADPFVGFDIWVRLQPFVRTISGATPVAALSAAEVEDASPEGIGDLVGMFAIGQLNEILQNMDISIFDSLINGLEEAAFGEDVPERSTWSTNFYLGRTAEIEYVEVGFPRGEPQNPMVRNSEQLETTTALIATLAMPGQSANLPNNPSIVPAGTGIQIMISRAAMDSVLALNARKQLEENIDGATLNFLSMSMHDLGIQIVGSAEKSNATISWDGILLLFFRKFYTVKGSKRWHDGFTDVFASGINVDVDMPWYIKLARGILAILGPIGWILDANLIAPKVGEANEEAPNVIRGAFKQEVGAALRNMIGNVGGLSGDDAIPFMQFSQNSWVLNGHYTHSLLAFAGLNRDTIANIEHDVFNLEGAYGESVGMIDLASGYNLHPQELGRLLKSDIFRIPNVHGVKADFGYYVRSNPNDDTADNLVDPAEIHTE</sequence>
<dbReference type="RefSeq" id="WP_093143366.1">
    <property type="nucleotide sequence ID" value="NZ_BMWO01000002.1"/>
</dbReference>
<proteinExistence type="predicted"/>
<dbReference type="OrthoDB" id="1154290at2"/>
<reference evidence="1 2" key="1">
    <citation type="submission" date="2016-10" db="EMBL/GenBank/DDBJ databases">
        <authorList>
            <person name="de Groot N.N."/>
        </authorList>
    </citation>
    <scope>NUCLEOTIDE SEQUENCE [LARGE SCALE GENOMIC DNA]</scope>
    <source>
        <strain evidence="1 2">DSM 16195</strain>
    </source>
</reference>
<accession>A0A1G7FKQ9</accession>
<protein>
    <submittedName>
        <fullName evidence="1">Uncharacterized protein</fullName>
    </submittedName>
</protein>
<dbReference type="STRING" id="227084.SAMN05421855_102617"/>